<feature type="binding site" evidence="9">
    <location>
        <begin position="276"/>
        <end position="277"/>
    </location>
    <ligand>
        <name>L-histidine</name>
        <dbReference type="ChEBI" id="CHEBI:57595"/>
    </ligand>
</feature>
<dbReference type="GO" id="GO:0004821">
    <property type="term" value="F:histidine-tRNA ligase activity"/>
    <property type="evidence" value="ECO:0007669"/>
    <property type="project" value="TreeGrafter"/>
</dbReference>
<evidence type="ECO:0000256" key="6">
    <source>
        <dbReference type="ARBA" id="ARBA00022490"/>
    </source>
</evidence>
<evidence type="ECO:0000313" key="11">
    <source>
        <dbReference type="EMBL" id="TVX88023.1"/>
    </source>
</evidence>
<reference evidence="11 12" key="1">
    <citation type="submission" date="2019-07" db="EMBL/GenBank/DDBJ databases">
        <authorList>
            <person name="Kim J."/>
        </authorList>
    </citation>
    <scope>NUCLEOTIDE SEQUENCE [LARGE SCALE GENOMIC DNA]</scope>
    <source>
        <strain evidence="11 12">N4</strain>
    </source>
</reference>
<evidence type="ECO:0000256" key="2">
    <source>
        <dbReference type="ARBA" id="ARBA00004667"/>
    </source>
</evidence>
<keyword evidence="11" id="KW-0808">Transferase</keyword>
<evidence type="ECO:0000256" key="4">
    <source>
        <dbReference type="ARBA" id="ARBA00011496"/>
    </source>
</evidence>
<evidence type="ECO:0000259" key="10">
    <source>
        <dbReference type="PROSITE" id="PS50862"/>
    </source>
</evidence>
<gene>
    <name evidence="8" type="primary">hisZ</name>
    <name evidence="11" type="ORF">FPZ44_19070</name>
</gene>
<keyword evidence="11" id="KW-0328">Glycosyltransferase</keyword>
<evidence type="ECO:0000256" key="9">
    <source>
        <dbReference type="PIRSR" id="PIRSR001549-1"/>
    </source>
</evidence>
<proteinExistence type="inferred from homology"/>
<keyword evidence="8" id="KW-0028">Amino-acid biosynthesis</keyword>
<dbReference type="PANTHER" id="PTHR43707">
    <property type="entry name" value="HISTIDYL-TRNA SYNTHETASE"/>
    <property type="match status" value="1"/>
</dbReference>
<keyword evidence="8" id="KW-0368">Histidine biosynthesis</keyword>
<dbReference type="GO" id="GO:0140096">
    <property type="term" value="F:catalytic activity, acting on a protein"/>
    <property type="evidence" value="ECO:0007669"/>
    <property type="project" value="UniProtKB-ARBA"/>
</dbReference>
<dbReference type="UniPathway" id="UPA00031">
    <property type="reaction ID" value="UER00006"/>
</dbReference>
<keyword evidence="6 8" id="KW-0963">Cytoplasm</keyword>
<dbReference type="HAMAP" id="MF_00125">
    <property type="entry name" value="HisZ"/>
    <property type="match status" value="1"/>
</dbReference>
<dbReference type="GO" id="GO:0006427">
    <property type="term" value="P:histidyl-tRNA aminoacylation"/>
    <property type="evidence" value="ECO:0007669"/>
    <property type="project" value="TreeGrafter"/>
</dbReference>
<sequence length="404" mass="45684">MTKPKMFEKPSGVRDYLPEMVQKLRYMEQQTLHCMSRWGYAQLITPTMEFYDTVGTASSTSDHKLFKLLNQRGTTMVLRSDLTAPIARVVSSLLVDEPLPIRLSYHANVFRSMEEEAGREAEFYQTGAELIGDSSAEADAEVIALSIACLQSIGVEAFQVAIGHHSFLHALFEHLLPGDVEVQQYLKQCLLQRDVVGYREHIQTLSIEAERIEKLETVLRLRGKRDVIEQARQLVPTEPAAHSALHHLEQLWSVLESYGVDSHLMLDLTMVGDFTYYTGTIFEGYAADLGSPVMSGGRYDNLLQQFGRPAPATGFAIKTTRMLDMIELQAENENVPILVQYDDNHRSEAIAEATRLRNEGACVITRRIVREEQLAEVDQQNLEALHWNGRRLKRVLTFADCIVS</sequence>
<comment type="subcellular location">
    <subcellularLocation>
        <location evidence="1 8">Cytoplasm</location>
    </subcellularLocation>
</comment>
<dbReference type="GO" id="GO:0005737">
    <property type="term" value="C:cytoplasm"/>
    <property type="evidence" value="ECO:0007669"/>
    <property type="project" value="UniProtKB-SubCell"/>
</dbReference>
<feature type="binding site" evidence="9">
    <location>
        <begin position="81"/>
        <end position="83"/>
    </location>
    <ligand>
        <name>L-histidine</name>
        <dbReference type="ChEBI" id="CHEBI:57595"/>
    </ligand>
</feature>
<evidence type="ECO:0000256" key="5">
    <source>
        <dbReference type="ARBA" id="ARBA00020397"/>
    </source>
</evidence>
<dbReference type="SUPFAM" id="SSF55681">
    <property type="entry name" value="Class II aaRS and biotin synthetases"/>
    <property type="match status" value="1"/>
</dbReference>
<dbReference type="AlphaFoldDB" id="A0A559IKM8"/>
<dbReference type="OrthoDB" id="9800814at2"/>
<dbReference type="RefSeq" id="WP_144992806.1">
    <property type="nucleotide sequence ID" value="NZ_VNJK01000003.1"/>
</dbReference>
<dbReference type="NCBIfam" id="NF008941">
    <property type="entry name" value="PRK12292.2-4"/>
    <property type="match status" value="1"/>
</dbReference>
<comment type="function">
    <text evidence="7 8">Required for the first step of histidine biosynthesis. May allow the feedback regulation of ATP phosphoribosyltransferase activity by histidine.</text>
</comment>
<dbReference type="Proteomes" id="UP000318102">
    <property type="component" value="Unassembled WGS sequence"/>
</dbReference>
<dbReference type="InterPro" id="IPR045864">
    <property type="entry name" value="aa-tRNA-synth_II/BPL/LPL"/>
</dbReference>
<dbReference type="GO" id="GO:0000105">
    <property type="term" value="P:L-histidine biosynthetic process"/>
    <property type="evidence" value="ECO:0007669"/>
    <property type="project" value="UniProtKB-UniRule"/>
</dbReference>
<dbReference type="PIRSF" id="PIRSF001549">
    <property type="entry name" value="His-tRNA_synth"/>
    <property type="match status" value="1"/>
</dbReference>
<name>A0A559IKM8_9BACL</name>
<dbReference type="InterPro" id="IPR004516">
    <property type="entry name" value="HisRS/HisZ"/>
</dbReference>
<feature type="domain" description="Aminoacyl-transfer RNA synthetases class-II family profile" evidence="10">
    <location>
        <begin position="25"/>
        <end position="336"/>
    </location>
</feature>
<feature type="binding site" evidence="9">
    <location>
        <position position="111"/>
    </location>
    <ligand>
        <name>L-histidine</name>
        <dbReference type="ChEBI" id="CHEBI:57595"/>
    </ligand>
</feature>
<evidence type="ECO:0000313" key="12">
    <source>
        <dbReference type="Proteomes" id="UP000318102"/>
    </source>
</evidence>
<accession>A0A559IKM8</accession>
<evidence type="ECO:0000256" key="8">
    <source>
        <dbReference type="HAMAP-Rule" id="MF_00125"/>
    </source>
</evidence>
<comment type="caution">
    <text evidence="11">The sequence shown here is derived from an EMBL/GenBank/DDBJ whole genome shotgun (WGS) entry which is preliminary data.</text>
</comment>
<dbReference type="InterPro" id="IPR041715">
    <property type="entry name" value="HisRS-like_core"/>
</dbReference>
<keyword evidence="12" id="KW-1185">Reference proteome</keyword>
<feature type="binding site" evidence="9">
    <location>
        <position position="129"/>
    </location>
    <ligand>
        <name>L-histidine</name>
        <dbReference type="ChEBI" id="CHEBI:57595"/>
    </ligand>
</feature>
<dbReference type="CDD" id="cd00773">
    <property type="entry name" value="HisRS-like_core"/>
    <property type="match status" value="1"/>
</dbReference>
<comment type="miscellaneous">
    <text evidence="8">This function is generally fulfilled by the C-terminal part of HisG, which is missing in some bacteria such as this one.</text>
</comment>
<protein>
    <recommendedName>
        <fullName evidence="5 8">ATP phosphoribosyltransferase regulatory subunit</fullName>
    </recommendedName>
</protein>
<dbReference type="NCBIfam" id="TIGR00443">
    <property type="entry name" value="hisZ_biosyn_reg"/>
    <property type="match status" value="1"/>
</dbReference>
<dbReference type="InterPro" id="IPR006195">
    <property type="entry name" value="aa-tRNA-synth_II"/>
</dbReference>
<dbReference type="GO" id="GO:0016757">
    <property type="term" value="F:glycosyltransferase activity"/>
    <property type="evidence" value="ECO:0007669"/>
    <property type="project" value="UniProtKB-KW"/>
</dbReference>
<comment type="similarity">
    <text evidence="3 8">Belongs to the class-II aminoacyl-tRNA synthetase family. HisZ subfamily.</text>
</comment>
<evidence type="ECO:0000256" key="1">
    <source>
        <dbReference type="ARBA" id="ARBA00004496"/>
    </source>
</evidence>
<dbReference type="PANTHER" id="PTHR43707:SF1">
    <property type="entry name" value="HISTIDINE--TRNA LIGASE, MITOCHONDRIAL-RELATED"/>
    <property type="match status" value="1"/>
</dbReference>
<comment type="subunit">
    <text evidence="4 8">Heteromultimer composed of HisG and HisZ subunits.</text>
</comment>
<evidence type="ECO:0000256" key="3">
    <source>
        <dbReference type="ARBA" id="ARBA00005539"/>
    </source>
</evidence>
<dbReference type="PROSITE" id="PS50862">
    <property type="entry name" value="AA_TRNA_LIGASE_II"/>
    <property type="match status" value="1"/>
</dbReference>
<organism evidence="11 12">
    <name type="scientific">Paenibacillus agilis</name>
    <dbReference type="NCBI Taxonomy" id="3020863"/>
    <lineage>
        <taxon>Bacteria</taxon>
        <taxon>Bacillati</taxon>
        <taxon>Bacillota</taxon>
        <taxon>Bacilli</taxon>
        <taxon>Bacillales</taxon>
        <taxon>Paenibacillaceae</taxon>
        <taxon>Paenibacillus</taxon>
    </lineage>
</organism>
<dbReference type="Gene3D" id="3.30.930.10">
    <property type="entry name" value="Bira Bifunctional Protein, Domain 2"/>
    <property type="match status" value="1"/>
</dbReference>
<feature type="binding site" evidence="9">
    <location>
        <position position="125"/>
    </location>
    <ligand>
        <name>L-histidine</name>
        <dbReference type="ChEBI" id="CHEBI:57595"/>
    </ligand>
</feature>
<dbReference type="Pfam" id="PF13393">
    <property type="entry name" value="tRNA-synt_His"/>
    <property type="match status" value="1"/>
</dbReference>
<evidence type="ECO:0000256" key="7">
    <source>
        <dbReference type="ARBA" id="ARBA00025246"/>
    </source>
</evidence>
<comment type="pathway">
    <text evidence="2 8">Amino-acid biosynthesis; L-histidine biosynthesis; L-histidine from 5-phospho-alpha-D-ribose 1-diphosphate: step 1/9.</text>
</comment>
<dbReference type="InterPro" id="IPR004517">
    <property type="entry name" value="HisZ"/>
</dbReference>
<dbReference type="EMBL" id="VNJK01000003">
    <property type="protein sequence ID" value="TVX88023.1"/>
    <property type="molecule type" value="Genomic_DNA"/>
</dbReference>